<evidence type="ECO:0000313" key="1">
    <source>
        <dbReference type="EMBL" id="JAD43088.1"/>
    </source>
</evidence>
<proteinExistence type="predicted"/>
<reference evidence="1" key="2">
    <citation type="journal article" date="2015" name="Data Brief">
        <title>Shoot transcriptome of the giant reed, Arundo donax.</title>
        <authorList>
            <person name="Barrero R.A."/>
            <person name="Guerrero F.D."/>
            <person name="Moolhuijzen P."/>
            <person name="Goolsby J.A."/>
            <person name="Tidwell J."/>
            <person name="Bellgard S.E."/>
            <person name="Bellgard M.I."/>
        </authorList>
    </citation>
    <scope>NUCLEOTIDE SEQUENCE</scope>
    <source>
        <tissue evidence="1">Shoot tissue taken approximately 20 cm above the soil surface</tissue>
    </source>
</reference>
<dbReference type="AlphaFoldDB" id="A0A0A8ZZG9"/>
<sequence>MIRRSQKYTQRIIWCLEKENGVPTAILKCCTHWIIRCSHSYMRRIIR</sequence>
<name>A0A0A8ZZG9_ARUDO</name>
<accession>A0A0A8ZZG9</accession>
<reference evidence="1" key="1">
    <citation type="submission" date="2014-09" db="EMBL/GenBank/DDBJ databases">
        <authorList>
            <person name="Magalhaes I.L.F."/>
            <person name="Oliveira U."/>
            <person name="Santos F.R."/>
            <person name="Vidigal T.H.D.A."/>
            <person name="Brescovit A.D."/>
            <person name="Santos A.J."/>
        </authorList>
    </citation>
    <scope>NUCLEOTIDE SEQUENCE</scope>
    <source>
        <tissue evidence="1">Shoot tissue taken approximately 20 cm above the soil surface</tissue>
    </source>
</reference>
<dbReference type="EMBL" id="GBRH01254807">
    <property type="protein sequence ID" value="JAD43088.1"/>
    <property type="molecule type" value="Transcribed_RNA"/>
</dbReference>
<protein>
    <submittedName>
        <fullName evidence="1">Uncharacterized protein</fullName>
    </submittedName>
</protein>
<organism evidence="1">
    <name type="scientific">Arundo donax</name>
    <name type="common">Giant reed</name>
    <name type="synonym">Donax arundinaceus</name>
    <dbReference type="NCBI Taxonomy" id="35708"/>
    <lineage>
        <taxon>Eukaryota</taxon>
        <taxon>Viridiplantae</taxon>
        <taxon>Streptophyta</taxon>
        <taxon>Embryophyta</taxon>
        <taxon>Tracheophyta</taxon>
        <taxon>Spermatophyta</taxon>
        <taxon>Magnoliopsida</taxon>
        <taxon>Liliopsida</taxon>
        <taxon>Poales</taxon>
        <taxon>Poaceae</taxon>
        <taxon>PACMAD clade</taxon>
        <taxon>Arundinoideae</taxon>
        <taxon>Arundineae</taxon>
        <taxon>Arundo</taxon>
    </lineage>
</organism>